<dbReference type="RefSeq" id="WP_413278073.1">
    <property type="nucleotide sequence ID" value="NZ_JBHFNT010000117.1"/>
</dbReference>
<comment type="caution">
    <text evidence="1">The sequence shown here is derived from an EMBL/GenBank/DDBJ whole genome shotgun (WGS) entry which is preliminary data.</text>
</comment>
<name>A0ABV4WKR2_9CYAN</name>
<reference evidence="1 2" key="1">
    <citation type="submission" date="2024-09" db="EMBL/GenBank/DDBJ databases">
        <title>Floridaenema gen nov. (Aerosakkonemataceae, Aerosakkonematales ord. nov., Cyanobacteria) from benthic tropical and subtropical fresh waters, with the description of four new species.</title>
        <authorList>
            <person name="Moretto J.A."/>
            <person name="Berthold D.E."/>
            <person name="Lefler F.W."/>
            <person name="Huang I.-S."/>
            <person name="Laughinghouse H. IV."/>
        </authorList>
    </citation>
    <scope>NUCLEOTIDE SEQUENCE [LARGE SCALE GENOMIC DNA]</scope>
    <source>
        <strain evidence="1 2">BLCC-F167</strain>
    </source>
</reference>
<keyword evidence="2" id="KW-1185">Reference proteome</keyword>
<proteinExistence type="predicted"/>
<evidence type="ECO:0000313" key="2">
    <source>
        <dbReference type="Proteomes" id="UP001576780"/>
    </source>
</evidence>
<protein>
    <submittedName>
        <fullName evidence="1">Uncharacterized protein</fullName>
    </submittedName>
</protein>
<sequence length="128" mass="13739">MIFLKSQSQQAAKKVNFTMDGLVGELTEAELEMVVGGAEEKNTIALNGCTEEGDESCANINSEWHCHFLENGIKINNDDYKGVCVPKKMTADGLCPQVGNHLAGVIFGTAQEDEGICEYSKFSATSGS</sequence>
<evidence type="ECO:0000313" key="1">
    <source>
        <dbReference type="EMBL" id="MFB2835664.1"/>
    </source>
</evidence>
<dbReference type="Proteomes" id="UP001576780">
    <property type="component" value="Unassembled WGS sequence"/>
</dbReference>
<dbReference type="EMBL" id="JBHFNT010000117">
    <property type="protein sequence ID" value="MFB2835664.1"/>
    <property type="molecule type" value="Genomic_DNA"/>
</dbReference>
<organism evidence="1 2">
    <name type="scientific">Floridaenema evergladense BLCC-F167</name>
    <dbReference type="NCBI Taxonomy" id="3153639"/>
    <lineage>
        <taxon>Bacteria</taxon>
        <taxon>Bacillati</taxon>
        <taxon>Cyanobacteriota</taxon>
        <taxon>Cyanophyceae</taxon>
        <taxon>Oscillatoriophycideae</taxon>
        <taxon>Aerosakkonematales</taxon>
        <taxon>Aerosakkonemataceae</taxon>
        <taxon>Floridanema</taxon>
        <taxon>Floridanema evergladense</taxon>
    </lineage>
</organism>
<accession>A0ABV4WKR2</accession>
<gene>
    <name evidence="1" type="ORF">ACE1CA_14120</name>
</gene>